<dbReference type="GO" id="GO:0005576">
    <property type="term" value="C:extracellular region"/>
    <property type="evidence" value="ECO:0007669"/>
    <property type="project" value="TreeGrafter"/>
</dbReference>
<evidence type="ECO:0000313" key="4">
    <source>
        <dbReference type="Proteomes" id="UP000277094"/>
    </source>
</evidence>
<gene>
    <name evidence="3" type="ORF">EFL95_11345</name>
</gene>
<reference evidence="3 4" key="1">
    <citation type="submission" date="2018-11" db="EMBL/GenBank/DDBJ databases">
        <authorList>
            <person name="Li F."/>
        </authorList>
    </citation>
    <scope>NUCLEOTIDE SEQUENCE [LARGE SCALE GENOMIC DNA]</scope>
    <source>
        <strain evidence="3 4">KIS18-7</strain>
    </source>
</reference>
<dbReference type="InterPro" id="IPR003399">
    <property type="entry name" value="Mce/MlaD"/>
</dbReference>
<comment type="caution">
    <text evidence="3">The sequence shown here is derived from an EMBL/GenBank/DDBJ whole genome shotgun (WGS) entry which is preliminary data.</text>
</comment>
<protein>
    <submittedName>
        <fullName evidence="3">MCE family protein</fullName>
    </submittedName>
</protein>
<dbReference type="InterPro" id="IPR052336">
    <property type="entry name" value="MlaD_Phospholipid_Transporter"/>
</dbReference>
<evidence type="ECO:0000259" key="2">
    <source>
        <dbReference type="Pfam" id="PF11887"/>
    </source>
</evidence>
<evidence type="ECO:0000313" key="3">
    <source>
        <dbReference type="EMBL" id="RNL79566.1"/>
    </source>
</evidence>
<dbReference type="OrthoDB" id="4516955at2"/>
<dbReference type="InterPro" id="IPR005693">
    <property type="entry name" value="Mce"/>
</dbReference>
<sequence length="352" mass="37138">MKKILSVLLVLAVFFGVSGCTGVPSLGGKMKITALMKDSAGLFVGNDVGILGVPVGTVTSIKPDGDHVRVTMEIDKGQAVPADAGAVVVARSVATDRYVELTPVYHSGPKMHDGAVIDTEKTRTPVDFDDVLAALNTFATGISGSKETKDAIKRILLSGSRAVNGKGEEFNEAITSLGSAVDTISNQRENISSTVKSLDALTTAIADNQQLVKDFIGSVSQASKLLADERQNFRSTLVSLQEAITLVADFAHTNRQQLVQALNQSVSVMNTLMSKKDQLTETLRVMPVALQNLEGILHGDKLEVRVDPTVILPGVASIVNTLCSTPQSNQMCAAFGPSLLNLNNLLALLGLG</sequence>
<organism evidence="3 4">
    <name type="scientific">Nocardioides marmorisolisilvae</name>
    <dbReference type="NCBI Taxonomy" id="1542737"/>
    <lineage>
        <taxon>Bacteria</taxon>
        <taxon>Bacillati</taxon>
        <taxon>Actinomycetota</taxon>
        <taxon>Actinomycetes</taxon>
        <taxon>Propionibacteriales</taxon>
        <taxon>Nocardioidaceae</taxon>
        <taxon>Nocardioides</taxon>
    </lineage>
</organism>
<feature type="domain" description="Mammalian cell entry C-terminal" evidence="2">
    <location>
        <begin position="109"/>
        <end position="291"/>
    </location>
</feature>
<dbReference type="InterPro" id="IPR024516">
    <property type="entry name" value="Mce_C"/>
</dbReference>
<name>A0A3N0DVP7_9ACTN</name>
<accession>A0A3N0DVP7</accession>
<dbReference type="RefSeq" id="WP_123234068.1">
    <property type="nucleotide sequence ID" value="NZ_RJSG01000002.1"/>
</dbReference>
<feature type="domain" description="Mce/MlaD" evidence="1">
    <location>
        <begin position="31"/>
        <end position="103"/>
    </location>
</feature>
<dbReference type="EMBL" id="RJSG01000002">
    <property type="protein sequence ID" value="RNL79566.1"/>
    <property type="molecule type" value="Genomic_DNA"/>
</dbReference>
<dbReference type="NCBIfam" id="TIGR00996">
    <property type="entry name" value="Mtu_fam_mce"/>
    <property type="match status" value="1"/>
</dbReference>
<dbReference type="PANTHER" id="PTHR33371:SF4">
    <property type="entry name" value="INTERMEMBRANE PHOSPHOLIPID TRANSPORT SYSTEM BINDING PROTEIN MLAD"/>
    <property type="match status" value="1"/>
</dbReference>
<dbReference type="PANTHER" id="PTHR33371">
    <property type="entry name" value="INTERMEMBRANE PHOSPHOLIPID TRANSPORT SYSTEM BINDING PROTEIN MLAD-RELATED"/>
    <property type="match status" value="1"/>
</dbReference>
<evidence type="ECO:0000259" key="1">
    <source>
        <dbReference type="Pfam" id="PF02470"/>
    </source>
</evidence>
<dbReference type="Pfam" id="PF11887">
    <property type="entry name" value="Mce4_CUP1"/>
    <property type="match status" value="1"/>
</dbReference>
<dbReference type="AlphaFoldDB" id="A0A3N0DVP7"/>
<proteinExistence type="predicted"/>
<dbReference type="PROSITE" id="PS51257">
    <property type="entry name" value="PROKAR_LIPOPROTEIN"/>
    <property type="match status" value="1"/>
</dbReference>
<dbReference type="Proteomes" id="UP000277094">
    <property type="component" value="Unassembled WGS sequence"/>
</dbReference>
<keyword evidence="4" id="KW-1185">Reference proteome</keyword>
<dbReference type="Pfam" id="PF02470">
    <property type="entry name" value="MlaD"/>
    <property type="match status" value="1"/>
</dbReference>